<evidence type="ECO:0000313" key="2">
    <source>
        <dbReference type="Proteomes" id="UP000823401"/>
    </source>
</evidence>
<reference evidence="1 2" key="1">
    <citation type="submission" date="2020-07" db="EMBL/GenBank/DDBJ databases">
        <title>Facklamia lactis sp. nov., isolated from raw milk.</title>
        <authorList>
            <person name="Doll E.V."/>
            <person name="Huptas C."/>
            <person name="Staib L."/>
            <person name="Wenning M."/>
            <person name="Scherer S."/>
        </authorList>
    </citation>
    <scope>NUCLEOTIDE SEQUENCE [LARGE SCALE GENOMIC DNA]</scope>
    <source>
        <strain evidence="1 2">DSM 104272</strain>
    </source>
</reference>
<dbReference type="RefSeq" id="WP_197103123.1">
    <property type="nucleotide sequence ID" value="NZ_JACCEL010000001.1"/>
</dbReference>
<dbReference type="Proteomes" id="UP000823401">
    <property type="component" value="Unassembled WGS sequence"/>
</dbReference>
<accession>A0ABS0LGW4</accession>
<dbReference type="EMBL" id="JACCEL010000001">
    <property type="protein sequence ID" value="MBG9977247.1"/>
    <property type="molecule type" value="Genomic_DNA"/>
</dbReference>
<organism evidence="1 2">
    <name type="scientific">Ruoffia tabacinasalis</name>
    <dbReference type="NCBI Taxonomy" id="87458"/>
    <lineage>
        <taxon>Bacteria</taxon>
        <taxon>Bacillati</taxon>
        <taxon>Bacillota</taxon>
        <taxon>Bacilli</taxon>
        <taxon>Lactobacillales</taxon>
        <taxon>Aerococcaceae</taxon>
        <taxon>Ruoffia</taxon>
    </lineage>
</organism>
<name>A0ABS0LGW4_9LACT</name>
<keyword evidence="2" id="KW-1185">Reference proteome</keyword>
<evidence type="ECO:0000313" key="1">
    <source>
        <dbReference type="EMBL" id="MBG9977247.1"/>
    </source>
</evidence>
<sequence>MSKLFNVVVFSEGEYFEYPVEADDEDEAAKEIEYRFKGSDGDWFDVKPKVIRVTEVEYGD</sequence>
<proteinExistence type="predicted"/>
<comment type="caution">
    <text evidence="1">The sequence shown here is derived from an EMBL/GenBank/DDBJ whole genome shotgun (WGS) entry which is preliminary data.</text>
</comment>
<gene>
    <name evidence="1" type="ORF">HYQ42_00485</name>
</gene>
<protein>
    <submittedName>
        <fullName evidence="1">Uncharacterized protein</fullName>
    </submittedName>
</protein>